<dbReference type="InterPro" id="IPR020550">
    <property type="entry name" value="Inositol_monophosphatase_CS"/>
</dbReference>
<comment type="catalytic activity">
    <reaction evidence="1 8">
        <text>a myo-inositol phosphate + H2O = myo-inositol + phosphate</text>
        <dbReference type="Rhea" id="RHEA:24056"/>
        <dbReference type="ChEBI" id="CHEBI:15377"/>
        <dbReference type="ChEBI" id="CHEBI:17268"/>
        <dbReference type="ChEBI" id="CHEBI:43474"/>
        <dbReference type="ChEBI" id="CHEBI:84139"/>
        <dbReference type="EC" id="3.1.3.25"/>
    </reaction>
</comment>
<gene>
    <name evidence="9" type="ORF">QPX54_02210</name>
</gene>
<dbReference type="GO" id="GO:0046872">
    <property type="term" value="F:metal ion binding"/>
    <property type="evidence" value="ECO:0007669"/>
    <property type="project" value="UniProtKB-KW"/>
</dbReference>
<protein>
    <recommendedName>
        <fullName evidence="8">Inositol-1-monophosphatase</fullName>
        <ecNumber evidence="8">3.1.3.25</ecNumber>
    </recommendedName>
</protein>
<dbReference type="Proteomes" id="UP001226160">
    <property type="component" value="Unassembled WGS sequence"/>
</dbReference>
<feature type="binding site" evidence="7">
    <location>
        <position position="118"/>
    </location>
    <ligand>
        <name>Mg(2+)</name>
        <dbReference type="ChEBI" id="CHEBI:18420"/>
        <label>1</label>
        <note>catalytic</note>
    </ligand>
</feature>
<accession>A0AAP4BRZ5</accession>
<dbReference type="PROSITE" id="PS00629">
    <property type="entry name" value="IMP_1"/>
    <property type="match status" value="1"/>
</dbReference>
<dbReference type="PANTHER" id="PTHR20854:SF4">
    <property type="entry name" value="INOSITOL-1-MONOPHOSPHATASE-RELATED"/>
    <property type="match status" value="1"/>
</dbReference>
<reference evidence="9" key="1">
    <citation type="submission" date="2023-05" db="EMBL/GenBank/DDBJ databases">
        <title>Metabolic capabilities are highly conserved among human nasal-associated Corynebacterium species in pangenomic analyses.</title>
        <authorList>
            <person name="Tran T.H."/>
            <person name="Roberts A.Q."/>
            <person name="Escapa I.F."/>
            <person name="Gao W."/>
            <person name="Conlan S."/>
            <person name="Kong H."/>
            <person name="Segre J.A."/>
            <person name="Kelly M.S."/>
            <person name="Lemon K.P."/>
        </authorList>
    </citation>
    <scope>NUCLEOTIDE SEQUENCE</scope>
    <source>
        <strain evidence="9">KPL2654</strain>
    </source>
</reference>
<dbReference type="Gene3D" id="3.30.540.10">
    <property type="entry name" value="Fructose-1,6-Bisphosphatase, subunit A, domain 1"/>
    <property type="match status" value="1"/>
</dbReference>
<keyword evidence="4 7" id="KW-0479">Metal-binding</keyword>
<evidence type="ECO:0000313" key="9">
    <source>
        <dbReference type="EMBL" id="MDK4325334.1"/>
    </source>
</evidence>
<evidence type="ECO:0000256" key="8">
    <source>
        <dbReference type="RuleBase" id="RU364068"/>
    </source>
</evidence>
<dbReference type="GO" id="GO:0046854">
    <property type="term" value="P:phosphatidylinositol phosphate biosynthetic process"/>
    <property type="evidence" value="ECO:0007669"/>
    <property type="project" value="InterPro"/>
</dbReference>
<keyword evidence="6 7" id="KW-0460">Magnesium</keyword>
<comment type="caution">
    <text evidence="9">The sequence shown here is derived from an EMBL/GenBank/DDBJ whole genome shotgun (WGS) entry which is preliminary data.</text>
</comment>
<dbReference type="InterPro" id="IPR033942">
    <property type="entry name" value="IMPase"/>
</dbReference>
<dbReference type="PANTHER" id="PTHR20854">
    <property type="entry name" value="INOSITOL MONOPHOSPHATASE"/>
    <property type="match status" value="1"/>
</dbReference>
<feature type="binding site" evidence="7">
    <location>
        <position position="115"/>
    </location>
    <ligand>
        <name>Mg(2+)</name>
        <dbReference type="ChEBI" id="CHEBI:18420"/>
        <label>1</label>
        <note>catalytic</note>
    </ligand>
</feature>
<feature type="binding site" evidence="7">
    <location>
        <position position="247"/>
    </location>
    <ligand>
        <name>Mg(2+)</name>
        <dbReference type="ChEBI" id="CHEBI:18420"/>
        <label>1</label>
        <note>catalytic</note>
    </ligand>
</feature>
<comment type="similarity">
    <text evidence="3 8">Belongs to the inositol monophosphatase superfamily.</text>
</comment>
<dbReference type="SUPFAM" id="SSF56655">
    <property type="entry name" value="Carbohydrate phosphatase"/>
    <property type="match status" value="1"/>
</dbReference>
<comment type="cofactor">
    <cofactor evidence="2 7 8">
        <name>Mg(2+)</name>
        <dbReference type="ChEBI" id="CHEBI:18420"/>
    </cofactor>
</comment>
<dbReference type="InterPro" id="IPR020583">
    <property type="entry name" value="Inositol_monoP_metal-BS"/>
</dbReference>
<dbReference type="GO" id="GO:0006020">
    <property type="term" value="P:inositol metabolic process"/>
    <property type="evidence" value="ECO:0007669"/>
    <property type="project" value="TreeGrafter"/>
</dbReference>
<dbReference type="InterPro" id="IPR000760">
    <property type="entry name" value="Inositol_monophosphatase-like"/>
</dbReference>
<dbReference type="CDD" id="cd01639">
    <property type="entry name" value="IMPase"/>
    <property type="match status" value="1"/>
</dbReference>
<evidence type="ECO:0000256" key="4">
    <source>
        <dbReference type="ARBA" id="ARBA00022723"/>
    </source>
</evidence>
<dbReference type="Gene3D" id="3.40.190.80">
    <property type="match status" value="1"/>
</dbReference>
<dbReference type="GO" id="GO:0007165">
    <property type="term" value="P:signal transduction"/>
    <property type="evidence" value="ECO:0007669"/>
    <property type="project" value="TreeGrafter"/>
</dbReference>
<evidence type="ECO:0000256" key="1">
    <source>
        <dbReference type="ARBA" id="ARBA00001033"/>
    </source>
</evidence>
<dbReference type="GO" id="GO:0008934">
    <property type="term" value="F:inositol monophosphate 1-phosphatase activity"/>
    <property type="evidence" value="ECO:0007669"/>
    <property type="project" value="InterPro"/>
</dbReference>
<feature type="binding site" evidence="7">
    <location>
        <position position="117"/>
    </location>
    <ligand>
        <name>Mg(2+)</name>
        <dbReference type="ChEBI" id="CHEBI:18420"/>
        <label>1</label>
        <note>catalytic</note>
    </ligand>
</feature>
<feature type="binding site" evidence="7">
    <location>
        <position position="99"/>
    </location>
    <ligand>
        <name>Mg(2+)</name>
        <dbReference type="ChEBI" id="CHEBI:18420"/>
        <label>1</label>
        <note>catalytic</note>
    </ligand>
</feature>
<evidence type="ECO:0000256" key="3">
    <source>
        <dbReference type="ARBA" id="ARBA00009759"/>
    </source>
</evidence>
<proteinExistence type="inferred from homology"/>
<dbReference type="RefSeq" id="WP_284589487.1">
    <property type="nucleotide sequence ID" value="NZ_JASNVP010000002.1"/>
</dbReference>
<evidence type="ECO:0000256" key="2">
    <source>
        <dbReference type="ARBA" id="ARBA00001946"/>
    </source>
</evidence>
<dbReference type="Pfam" id="PF00459">
    <property type="entry name" value="Inositol_P"/>
    <property type="match status" value="1"/>
</dbReference>
<evidence type="ECO:0000256" key="6">
    <source>
        <dbReference type="ARBA" id="ARBA00022842"/>
    </source>
</evidence>
<dbReference type="AlphaFoldDB" id="A0AAP4BRZ5"/>
<keyword evidence="5 8" id="KW-0378">Hydrolase</keyword>
<dbReference type="PRINTS" id="PR00377">
    <property type="entry name" value="IMPHPHTASES"/>
</dbReference>
<dbReference type="EMBL" id="JASNVP010000002">
    <property type="protein sequence ID" value="MDK4325334.1"/>
    <property type="molecule type" value="Genomic_DNA"/>
</dbReference>
<organism evidence="9 10">
    <name type="scientific">Corynebacterium propinquum</name>
    <dbReference type="NCBI Taxonomy" id="43769"/>
    <lineage>
        <taxon>Bacteria</taxon>
        <taxon>Bacillati</taxon>
        <taxon>Actinomycetota</taxon>
        <taxon>Actinomycetes</taxon>
        <taxon>Mycobacteriales</taxon>
        <taxon>Corynebacteriaceae</taxon>
        <taxon>Corynebacterium</taxon>
    </lineage>
</organism>
<sequence>MNTGATQRNSVLASFAEFCQQHREKNADQLREIAIELARLGGAVITRRSEEIGSSTAIARTVETKSSAVDPVTAVDKATEATLVGKLQQLRPADGIVGEEGAGHAGTSGIEWIIDPIDGTVNFLYGIPEYSVSVAAVWNGMPVAGAVYNVERQQMYSAHLEGGATRQDATGEVEPLQANTVTDPPLALVATGFSYESSRRVRQAEVLTKLLGRVRDIRRMGSAALDLCRVACGQVDVFYEAALNKWDYAAGMLIAAEAGAVVHAPEFATEGSQGEVLVAYAPGLAERMQDELRAAGALEALPSTTDD</sequence>
<evidence type="ECO:0000256" key="7">
    <source>
        <dbReference type="PIRSR" id="PIRSR600760-2"/>
    </source>
</evidence>
<dbReference type="EC" id="3.1.3.25" evidence="8"/>
<evidence type="ECO:0000313" key="10">
    <source>
        <dbReference type="Proteomes" id="UP001226160"/>
    </source>
</evidence>
<name>A0AAP4BRZ5_9CORY</name>
<dbReference type="PROSITE" id="PS00630">
    <property type="entry name" value="IMP_2"/>
    <property type="match status" value="1"/>
</dbReference>
<evidence type="ECO:0000256" key="5">
    <source>
        <dbReference type="ARBA" id="ARBA00022801"/>
    </source>
</evidence>